<feature type="domain" description="GHMP kinase N-terminal" evidence="13">
    <location>
        <begin position="101"/>
        <end position="165"/>
    </location>
</feature>
<evidence type="ECO:0000256" key="4">
    <source>
        <dbReference type="ARBA" id="ARBA00022490"/>
    </source>
</evidence>
<dbReference type="Pfam" id="PF08544">
    <property type="entry name" value="GHMP_kinases_C"/>
    <property type="match status" value="1"/>
</dbReference>
<evidence type="ECO:0000259" key="13">
    <source>
        <dbReference type="Pfam" id="PF00288"/>
    </source>
</evidence>
<dbReference type="InterPro" id="IPR036554">
    <property type="entry name" value="GHMP_kinase_C_sf"/>
</dbReference>
<keyword evidence="10" id="KW-0460">Magnesium</keyword>
<dbReference type="PRINTS" id="PR00959">
    <property type="entry name" value="MEVGALKINASE"/>
</dbReference>
<evidence type="ECO:0000256" key="9">
    <source>
        <dbReference type="ARBA" id="ARBA00022840"/>
    </source>
</evidence>
<evidence type="ECO:0000313" key="16">
    <source>
        <dbReference type="Proteomes" id="UP000192907"/>
    </source>
</evidence>
<evidence type="ECO:0000256" key="8">
    <source>
        <dbReference type="ARBA" id="ARBA00022777"/>
    </source>
</evidence>
<dbReference type="InterPro" id="IPR013750">
    <property type="entry name" value="GHMP_kinase_C_dom"/>
</dbReference>
<protein>
    <recommendedName>
        <fullName evidence="3">mevalonate kinase</fullName>
        <ecNumber evidence="3">2.7.1.36</ecNumber>
    </recommendedName>
</protein>
<evidence type="ECO:0000256" key="11">
    <source>
        <dbReference type="ARBA" id="ARBA00023098"/>
    </source>
</evidence>
<evidence type="ECO:0000256" key="12">
    <source>
        <dbReference type="ARBA" id="ARBA00029438"/>
    </source>
</evidence>
<dbReference type="InterPro" id="IPR006203">
    <property type="entry name" value="GHMP_knse_ATP-bd_CS"/>
</dbReference>
<dbReference type="InterPro" id="IPR006205">
    <property type="entry name" value="Mev_gal_kin"/>
</dbReference>
<evidence type="ECO:0000256" key="7">
    <source>
        <dbReference type="ARBA" id="ARBA00022741"/>
    </source>
</evidence>
<dbReference type="InterPro" id="IPR014721">
    <property type="entry name" value="Ribsml_uS5_D2-typ_fold_subgr"/>
</dbReference>
<keyword evidence="5" id="KW-0444">Lipid biosynthesis</keyword>
<dbReference type="EMBL" id="FWZT01000005">
    <property type="protein sequence ID" value="SMF14617.1"/>
    <property type="molecule type" value="Genomic_DNA"/>
</dbReference>
<dbReference type="GO" id="GO:0019287">
    <property type="term" value="P:isopentenyl diphosphate biosynthetic process, mevalonate pathway"/>
    <property type="evidence" value="ECO:0007669"/>
    <property type="project" value="UniProtKB-UniPathway"/>
</dbReference>
<sequence>MSEKDSLKVGLCNKSNPSAAKASACGKAIIVGEHAVVYGSHAVAMPLKQMRMNLELIPQRDSSENHQFLLKLGGKEVSERVSGVIPEALDLLHQDRFSLVMKGVSSLPIGAGLGSSATLCIATLKSICNSTDLDLSRDELASLGNQLEARFHGNPSGLDTAVVAYEECVYFAKGDPIQGIADAHQHPWHFALIDSKIRASTMAMIRLAQPFFSAPEGDQRIERFDLAAKLVKSALPAGNYGAVAEAMNESGSLLREAGVVPDSIDSMLQACHESGVLAAKTTGAGGGGTILCLLNPENWDQQYRAIQETFSDYPVFHISI</sequence>
<reference evidence="16" key="1">
    <citation type="submission" date="2017-04" db="EMBL/GenBank/DDBJ databases">
        <authorList>
            <person name="Varghese N."/>
            <person name="Submissions S."/>
        </authorList>
    </citation>
    <scope>NUCLEOTIDE SEQUENCE [LARGE SCALE GENOMIC DNA]</scope>
    <source>
        <strain evidence="16">RKEM611</strain>
    </source>
</reference>
<evidence type="ECO:0000259" key="14">
    <source>
        <dbReference type="Pfam" id="PF08544"/>
    </source>
</evidence>
<dbReference type="InterPro" id="IPR006204">
    <property type="entry name" value="GHMP_kinase_N_dom"/>
</dbReference>
<dbReference type="Pfam" id="PF00288">
    <property type="entry name" value="GHMP_kinases_N"/>
    <property type="match status" value="1"/>
</dbReference>
<dbReference type="RefSeq" id="WP_132317089.1">
    <property type="nucleotide sequence ID" value="NZ_FWZT01000005.1"/>
</dbReference>
<comment type="subcellular location">
    <subcellularLocation>
        <location evidence="1">Cytoplasm</location>
    </subcellularLocation>
</comment>
<comment type="similarity">
    <text evidence="2">Belongs to the GHMP kinase family. Mevalonate kinase subfamily.</text>
</comment>
<dbReference type="GO" id="GO:0004496">
    <property type="term" value="F:mevalonate kinase activity"/>
    <property type="evidence" value="ECO:0007669"/>
    <property type="project" value="UniProtKB-EC"/>
</dbReference>
<dbReference type="PANTHER" id="PTHR43290:SF2">
    <property type="entry name" value="MEVALONATE KINASE"/>
    <property type="match status" value="1"/>
</dbReference>
<evidence type="ECO:0000313" key="15">
    <source>
        <dbReference type="EMBL" id="SMF14617.1"/>
    </source>
</evidence>
<accession>A0A1Y6BM87</accession>
<evidence type="ECO:0000256" key="2">
    <source>
        <dbReference type="ARBA" id="ARBA00006495"/>
    </source>
</evidence>
<dbReference type="PANTHER" id="PTHR43290">
    <property type="entry name" value="MEVALONATE KINASE"/>
    <property type="match status" value="1"/>
</dbReference>
<gene>
    <name evidence="15" type="ORF">SAMN06296036_105311</name>
</gene>
<proteinExistence type="inferred from homology"/>
<name>A0A1Y6BM87_9BACT</name>
<keyword evidence="6" id="KW-0808">Transferase</keyword>
<organism evidence="15 16">
    <name type="scientific">Pseudobacteriovorax antillogorgiicola</name>
    <dbReference type="NCBI Taxonomy" id="1513793"/>
    <lineage>
        <taxon>Bacteria</taxon>
        <taxon>Pseudomonadati</taxon>
        <taxon>Bdellovibrionota</taxon>
        <taxon>Oligoflexia</taxon>
        <taxon>Oligoflexales</taxon>
        <taxon>Pseudobacteriovoracaceae</taxon>
        <taxon>Pseudobacteriovorax</taxon>
    </lineage>
</organism>
<evidence type="ECO:0000256" key="10">
    <source>
        <dbReference type="ARBA" id="ARBA00022842"/>
    </source>
</evidence>
<dbReference type="EC" id="2.7.1.36" evidence="3"/>
<comment type="pathway">
    <text evidence="12">Isoprenoid biosynthesis; isopentenyl diphosphate biosynthesis via mevalonate pathway; isopentenyl diphosphate from (R)-mevalonate: step 1/3.</text>
</comment>
<dbReference type="AlphaFoldDB" id="A0A1Y6BM87"/>
<dbReference type="Proteomes" id="UP000192907">
    <property type="component" value="Unassembled WGS sequence"/>
</dbReference>
<dbReference type="SUPFAM" id="SSF54211">
    <property type="entry name" value="Ribosomal protein S5 domain 2-like"/>
    <property type="match status" value="1"/>
</dbReference>
<evidence type="ECO:0000256" key="5">
    <source>
        <dbReference type="ARBA" id="ARBA00022516"/>
    </source>
</evidence>
<keyword evidence="9" id="KW-0067">ATP-binding</keyword>
<dbReference type="Gene3D" id="3.30.70.890">
    <property type="entry name" value="GHMP kinase, C-terminal domain"/>
    <property type="match status" value="1"/>
</dbReference>
<dbReference type="NCBIfam" id="TIGR00549">
    <property type="entry name" value="mevalon_kin"/>
    <property type="match status" value="1"/>
</dbReference>
<dbReference type="Gene3D" id="3.30.230.10">
    <property type="match status" value="1"/>
</dbReference>
<evidence type="ECO:0000256" key="1">
    <source>
        <dbReference type="ARBA" id="ARBA00004496"/>
    </source>
</evidence>
<dbReference type="OrthoDB" id="5289540at2"/>
<dbReference type="InterPro" id="IPR020568">
    <property type="entry name" value="Ribosomal_Su5_D2-typ_SF"/>
</dbReference>
<dbReference type="STRING" id="1513793.SAMN06296036_105311"/>
<keyword evidence="7" id="KW-0547">Nucleotide-binding</keyword>
<feature type="domain" description="GHMP kinase C-terminal" evidence="14">
    <location>
        <begin position="233"/>
        <end position="311"/>
    </location>
</feature>
<evidence type="ECO:0000256" key="3">
    <source>
        <dbReference type="ARBA" id="ARBA00012103"/>
    </source>
</evidence>
<dbReference type="PROSITE" id="PS00627">
    <property type="entry name" value="GHMP_KINASES_ATP"/>
    <property type="match status" value="1"/>
</dbReference>
<keyword evidence="16" id="KW-1185">Reference proteome</keyword>
<evidence type="ECO:0000256" key="6">
    <source>
        <dbReference type="ARBA" id="ARBA00022679"/>
    </source>
</evidence>
<keyword evidence="11" id="KW-0443">Lipid metabolism</keyword>
<dbReference type="SUPFAM" id="SSF55060">
    <property type="entry name" value="GHMP Kinase, C-terminal domain"/>
    <property type="match status" value="1"/>
</dbReference>
<dbReference type="GO" id="GO:0005524">
    <property type="term" value="F:ATP binding"/>
    <property type="evidence" value="ECO:0007669"/>
    <property type="project" value="UniProtKB-KW"/>
</dbReference>
<dbReference type="UniPathway" id="UPA00057">
    <property type="reaction ID" value="UER00098"/>
</dbReference>
<keyword evidence="8 15" id="KW-0418">Kinase</keyword>
<keyword evidence="4" id="KW-0963">Cytoplasm</keyword>
<dbReference type="GO" id="GO:0005829">
    <property type="term" value="C:cytosol"/>
    <property type="evidence" value="ECO:0007669"/>
    <property type="project" value="TreeGrafter"/>
</dbReference>